<dbReference type="InterPro" id="IPR016169">
    <property type="entry name" value="FAD-bd_PCMH_sub2"/>
</dbReference>
<evidence type="ECO:0000256" key="1">
    <source>
        <dbReference type="ARBA" id="ARBA00005466"/>
    </source>
</evidence>
<comment type="similarity">
    <text evidence="1">Belongs to the oxygen-dependent FAD-linked oxidoreductase family.</text>
</comment>
<dbReference type="Proteomes" id="UP001140560">
    <property type="component" value="Unassembled WGS sequence"/>
</dbReference>
<dbReference type="AlphaFoldDB" id="A0A9W8Y335"/>
<dbReference type="InterPro" id="IPR006094">
    <property type="entry name" value="Oxid_FAD_bind_N"/>
</dbReference>
<keyword evidence="4" id="KW-0560">Oxidoreductase</keyword>
<dbReference type="PROSITE" id="PS51387">
    <property type="entry name" value="FAD_PCMH"/>
    <property type="match status" value="1"/>
</dbReference>
<dbReference type="InterPro" id="IPR036318">
    <property type="entry name" value="FAD-bd_PCMH-like_sf"/>
</dbReference>
<dbReference type="InterPro" id="IPR050416">
    <property type="entry name" value="FAD-linked_Oxidoreductase"/>
</dbReference>
<dbReference type="OrthoDB" id="2151789at2759"/>
<dbReference type="SUPFAM" id="SSF56176">
    <property type="entry name" value="FAD-binding/transporter-associated domain-like"/>
    <property type="match status" value="1"/>
</dbReference>
<keyword evidence="7" id="KW-1185">Reference proteome</keyword>
<evidence type="ECO:0000256" key="4">
    <source>
        <dbReference type="ARBA" id="ARBA00023002"/>
    </source>
</evidence>
<gene>
    <name evidence="6" type="ORF">N0V83_009654</name>
</gene>
<name>A0A9W8Y335_9PLEO</name>
<dbReference type="Pfam" id="PF01565">
    <property type="entry name" value="FAD_binding_4"/>
    <property type="match status" value="1"/>
</dbReference>
<evidence type="ECO:0000256" key="3">
    <source>
        <dbReference type="ARBA" id="ARBA00022827"/>
    </source>
</evidence>
<evidence type="ECO:0000259" key="5">
    <source>
        <dbReference type="PROSITE" id="PS51387"/>
    </source>
</evidence>
<dbReference type="GO" id="GO:0071949">
    <property type="term" value="F:FAD binding"/>
    <property type="evidence" value="ECO:0007669"/>
    <property type="project" value="InterPro"/>
</dbReference>
<comment type="caution">
    <text evidence="6">The sequence shown here is derived from an EMBL/GenBank/DDBJ whole genome shotgun (WGS) entry which is preliminary data.</text>
</comment>
<accession>A0A9W8Y335</accession>
<evidence type="ECO:0000256" key="2">
    <source>
        <dbReference type="ARBA" id="ARBA00022630"/>
    </source>
</evidence>
<sequence length="475" mass="50452">MAGFLVPPGSMCSQLSAIPGLTIAFPNSSSYAATQNDFWTLQEASLHPACIAQPTETQHVADLISAIVSHDTPFAIKGGGHAPSAGWANIENAITIDMGGLSTISVNGDASVASIGAGARWLDVYTFLDPLNRTVAGGRNGAVGVGGLTLGGGVSYFSPQVGFTCDTVVNFQVVLASGEVVNANSTENPDLFRALKGGVNDFGVVTRFDFVTLPVGEISGGSVVNDIEHRHAVFKAFANIADAPDYDIHASIVTSVVFSSISKTWTLSSTSIYTTPDLNPPVYKELFAVPSISKSIHLTTLHDFANETALPQNDILFYTSTYGVSAHLLDELFDICNASVHASQVSGGVTWLLTFEPLPSAIVAHGDDQHFGNSLGTSPKDGNSMILLLTVVWSDTSSSASVEAEAASLLSKMDQAARNRKLDRRFRYANYANPSQKPIHSYGAANREFLNKVANRYDRKGIFQKLVPGGFKLEN</sequence>
<proteinExistence type="inferred from homology"/>
<dbReference type="PANTHER" id="PTHR42973:SF22">
    <property type="entry name" value="FAD-BINDING PCMH-TYPE DOMAIN-CONTAINING PROTEIN-RELATED"/>
    <property type="match status" value="1"/>
</dbReference>
<feature type="domain" description="FAD-binding PCMH-type" evidence="5">
    <location>
        <begin position="44"/>
        <end position="215"/>
    </location>
</feature>
<dbReference type="InterPro" id="IPR016166">
    <property type="entry name" value="FAD-bd_PCMH"/>
</dbReference>
<organism evidence="6 7">
    <name type="scientific">Neocucurbitaria cava</name>
    <dbReference type="NCBI Taxonomy" id="798079"/>
    <lineage>
        <taxon>Eukaryota</taxon>
        <taxon>Fungi</taxon>
        <taxon>Dikarya</taxon>
        <taxon>Ascomycota</taxon>
        <taxon>Pezizomycotina</taxon>
        <taxon>Dothideomycetes</taxon>
        <taxon>Pleosporomycetidae</taxon>
        <taxon>Pleosporales</taxon>
        <taxon>Pleosporineae</taxon>
        <taxon>Cucurbitariaceae</taxon>
        <taxon>Neocucurbitaria</taxon>
    </lineage>
</organism>
<evidence type="ECO:0000313" key="7">
    <source>
        <dbReference type="Proteomes" id="UP001140560"/>
    </source>
</evidence>
<evidence type="ECO:0000313" key="6">
    <source>
        <dbReference type="EMBL" id="KAJ4364198.1"/>
    </source>
</evidence>
<keyword evidence="2" id="KW-0285">Flavoprotein</keyword>
<dbReference type="PANTHER" id="PTHR42973">
    <property type="entry name" value="BINDING OXIDOREDUCTASE, PUTATIVE (AFU_ORTHOLOGUE AFUA_1G17690)-RELATED"/>
    <property type="match status" value="1"/>
</dbReference>
<dbReference type="Gene3D" id="3.30.465.10">
    <property type="match status" value="1"/>
</dbReference>
<keyword evidence="3" id="KW-0274">FAD</keyword>
<reference evidence="6" key="1">
    <citation type="submission" date="2022-10" db="EMBL/GenBank/DDBJ databases">
        <title>Tapping the CABI collections for fungal endophytes: first genome assemblies for Collariella, Neodidymelliopsis, Ascochyta clinopodiicola, Didymella pomorum, Didymosphaeria variabile, Neocosmospora piperis and Neocucurbitaria cava.</title>
        <authorList>
            <person name="Hill R."/>
        </authorList>
    </citation>
    <scope>NUCLEOTIDE SEQUENCE</scope>
    <source>
        <strain evidence="6">IMI 356814</strain>
    </source>
</reference>
<dbReference type="GO" id="GO:0016491">
    <property type="term" value="F:oxidoreductase activity"/>
    <property type="evidence" value="ECO:0007669"/>
    <property type="project" value="UniProtKB-KW"/>
</dbReference>
<dbReference type="EMBL" id="JAPEUY010000018">
    <property type="protein sequence ID" value="KAJ4364198.1"/>
    <property type="molecule type" value="Genomic_DNA"/>
</dbReference>
<protein>
    <recommendedName>
        <fullName evidence="5">FAD-binding PCMH-type domain-containing protein</fullName>
    </recommendedName>
</protein>